<name>A0AAE0Y1V4_9GAST</name>
<gene>
    <name evidence="2" type="ORF">RRG08_051780</name>
</gene>
<sequence>MDREKLRCHSDNRPQPHQMEPASPSFIHHAGPLRHWRVTGPVTVTVTYIIIIRFRNEANKMQTIIIIQNENVDISYTKIESALELANSPDTIMAKGDFNEKVCTASVSILGKYGLGEPKNVNSWNESHTRGRPLMTSQVPKKTSPFCIPITK</sequence>
<evidence type="ECO:0000313" key="2">
    <source>
        <dbReference type="EMBL" id="KAK3729677.1"/>
    </source>
</evidence>
<accession>A0AAE0Y1V4</accession>
<reference evidence="2" key="1">
    <citation type="journal article" date="2023" name="G3 (Bethesda)">
        <title>A reference genome for the long-term kleptoplast-retaining sea slug Elysia crispata morphotype clarki.</title>
        <authorList>
            <person name="Eastman K.E."/>
            <person name="Pendleton A.L."/>
            <person name="Shaikh M.A."/>
            <person name="Suttiyut T."/>
            <person name="Ogas R."/>
            <person name="Tomko P."/>
            <person name="Gavelis G."/>
            <person name="Widhalm J.R."/>
            <person name="Wisecaver J.H."/>
        </authorList>
    </citation>
    <scope>NUCLEOTIDE SEQUENCE</scope>
    <source>
        <strain evidence="2">ECLA1</strain>
    </source>
</reference>
<evidence type="ECO:0000256" key="1">
    <source>
        <dbReference type="SAM" id="MobiDB-lite"/>
    </source>
</evidence>
<feature type="compositionally biased region" description="Basic and acidic residues" evidence="1">
    <location>
        <begin position="1"/>
        <end position="14"/>
    </location>
</feature>
<protein>
    <submittedName>
        <fullName evidence="2">Uncharacterized protein</fullName>
    </submittedName>
</protein>
<evidence type="ECO:0000313" key="3">
    <source>
        <dbReference type="Proteomes" id="UP001283361"/>
    </source>
</evidence>
<dbReference type="EMBL" id="JAWDGP010007125">
    <property type="protein sequence ID" value="KAK3729677.1"/>
    <property type="molecule type" value="Genomic_DNA"/>
</dbReference>
<organism evidence="2 3">
    <name type="scientific">Elysia crispata</name>
    <name type="common">lettuce slug</name>
    <dbReference type="NCBI Taxonomy" id="231223"/>
    <lineage>
        <taxon>Eukaryota</taxon>
        <taxon>Metazoa</taxon>
        <taxon>Spiralia</taxon>
        <taxon>Lophotrochozoa</taxon>
        <taxon>Mollusca</taxon>
        <taxon>Gastropoda</taxon>
        <taxon>Heterobranchia</taxon>
        <taxon>Euthyneura</taxon>
        <taxon>Panpulmonata</taxon>
        <taxon>Sacoglossa</taxon>
        <taxon>Placobranchoidea</taxon>
        <taxon>Plakobranchidae</taxon>
        <taxon>Elysia</taxon>
    </lineage>
</organism>
<dbReference type="AlphaFoldDB" id="A0AAE0Y1V4"/>
<comment type="caution">
    <text evidence="2">The sequence shown here is derived from an EMBL/GenBank/DDBJ whole genome shotgun (WGS) entry which is preliminary data.</text>
</comment>
<proteinExistence type="predicted"/>
<feature type="region of interest" description="Disordered" evidence="1">
    <location>
        <begin position="1"/>
        <end position="24"/>
    </location>
</feature>
<keyword evidence="3" id="KW-1185">Reference proteome</keyword>
<dbReference type="Proteomes" id="UP001283361">
    <property type="component" value="Unassembled WGS sequence"/>
</dbReference>